<dbReference type="EMBL" id="LSRE01000026">
    <property type="protein sequence ID" value="KXO94308.1"/>
    <property type="molecule type" value="Genomic_DNA"/>
</dbReference>
<organism evidence="1 2">
    <name type="scientific">Tsukamurella pseudospumae</name>
    <dbReference type="NCBI Taxonomy" id="239498"/>
    <lineage>
        <taxon>Bacteria</taxon>
        <taxon>Bacillati</taxon>
        <taxon>Actinomycetota</taxon>
        <taxon>Actinomycetes</taxon>
        <taxon>Mycobacteriales</taxon>
        <taxon>Tsukamurellaceae</taxon>
        <taxon>Tsukamurella</taxon>
    </lineage>
</organism>
<reference evidence="1 2" key="1">
    <citation type="submission" date="2016-02" db="EMBL/GenBank/DDBJ databases">
        <authorList>
            <person name="Teng J.L."/>
            <person name="Tang Y."/>
            <person name="Huang Y."/>
            <person name="Guo F."/>
            <person name="Wei W."/>
            <person name="Chen J.H."/>
            <person name="Wong S.Y."/>
            <person name="Lau S.K."/>
            <person name="Woo P.C."/>
        </authorList>
    </citation>
    <scope>NUCLEOTIDE SEQUENCE [LARGE SCALE GENOMIC DNA]</scope>
    <source>
        <strain evidence="1 2">JCM 13375</strain>
    </source>
</reference>
<comment type="caution">
    <text evidence="1">The sequence shown here is derived from an EMBL/GenBank/DDBJ whole genome shotgun (WGS) entry which is preliminary data.</text>
</comment>
<protein>
    <submittedName>
        <fullName evidence="1">Uncharacterized protein</fullName>
    </submittedName>
</protein>
<dbReference type="Proteomes" id="UP000070409">
    <property type="component" value="Unassembled WGS sequence"/>
</dbReference>
<proteinExistence type="predicted"/>
<sequence>MDTASSDAQGPDRELLGPPFVVPVPLGTADGVIAGAGPSTAEQEHVSGVLASILGSLRGSEHLPDSGLHWAVGLLSGASGATIVAATSDAGWLPPPSRIPEGVRVLWNVPEVAWALLDDPVRQVVEYARANDYELGAVATTHPGRSLRDAVGAGGIVGLTAPGSALDGARPRFDVVASPERAAQIRAMDTERAARQIRALLRDLERIPDGARDVVTGQAPVEARRYLGAERSVPESVIDQLSRDRSALDDAMRAERVPARTVGLGEREPTAIRLYELLLDRARVDATFTAIAGDIEGTVYHWTFAKRLAAALTA</sequence>
<accession>A0A137Z811</accession>
<name>A0A137Z811_9ACTN</name>
<gene>
    <name evidence="1" type="ORF">AXK61_23825</name>
</gene>
<evidence type="ECO:0000313" key="1">
    <source>
        <dbReference type="EMBL" id="KXO94308.1"/>
    </source>
</evidence>
<evidence type="ECO:0000313" key="2">
    <source>
        <dbReference type="Proteomes" id="UP000070409"/>
    </source>
</evidence>
<keyword evidence="2" id="KW-1185">Reference proteome</keyword>
<dbReference type="RefSeq" id="WP_068746368.1">
    <property type="nucleotide sequence ID" value="NZ_LSRE01000026.1"/>
</dbReference>